<sequence length="714" mass="79135">VKRQSLKVQINATDDTVCMRYLRPSQNTKLEGFVLGYGSNFFSNQYIPLPSEGKNYVTELDAEPRYLVSVRPARVSNNKKSCSGRTKTQKPLQLVVGTLTPTSVFLSWGILVNPQHDWTSTSNCASDRFYTVRYREKGKDKKWVFQLCPVTETVVDNLKPNTIYEFGVKDNVEDSIWSKTFNHKTVLSNKKVNGQLQNMYKLVPNSQTQLILSDNKKLVPVTIIKQVIQNRTQSKTPDSSSLPGAILVHLIVPGLNESQQKLPPLLTIDDIPQASKKKMAKNETGVWPAESKTPEVQEISPESLPATSESILESFTPKTRPFQWPRVTLAPKDTRHGPSKPKTSPSPRVPPTRASPKDSRRVPSKPRASPSPDVPHTKPAPKEPQHTPFKPKATPIPDAPHRKFAIHQTTPQPIITKSSTTTEHSRATMAPHKTRLTSARPKPLDKSQTRPALSKTTLAPARTKAPGLPKWIVPPTDNRSRIITGKHFVEKGHLFVWVQVRRFVTTSPGPQHPPILPAKPTQMRRKPLPPNTVTGKPGSPVLKTSLLIVPPSVTTAKPAGPTPPVRTGTSYKAPTAFATPEYYVDATVFSSSPTSETDSSGKPRYQAPHVRYMTKDSDVPCSITSSLEHFPQEEASTKEEPTRPPQNPPTNLTVVTVEGCPTFVILDWEKPDNDTVTEYEVVSTENGGREGEKEKSIITTNQTHSTVENLKPDT</sequence>
<feature type="non-terminal residue" evidence="3">
    <location>
        <position position="714"/>
    </location>
</feature>
<dbReference type="InterPro" id="IPR003961">
    <property type="entry name" value="FN3_dom"/>
</dbReference>
<dbReference type="SUPFAM" id="SSF49265">
    <property type="entry name" value="Fibronectin type III"/>
    <property type="match status" value="2"/>
</dbReference>
<dbReference type="InterPro" id="IPR013783">
    <property type="entry name" value="Ig-like_fold"/>
</dbReference>
<evidence type="ECO:0000313" key="3">
    <source>
        <dbReference type="EMBL" id="KFP74623.1"/>
    </source>
</evidence>
<feature type="compositionally biased region" description="Polar residues" evidence="1">
    <location>
        <begin position="697"/>
        <end position="708"/>
    </location>
</feature>
<feature type="non-terminal residue" evidence="3">
    <location>
        <position position="1"/>
    </location>
</feature>
<dbReference type="AlphaFoldDB" id="A0A091MK12"/>
<dbReference type="PROSITE" id="PS50853">
    <property type="entry name" value="FN3"/>
    <property type="match status" value="2"/>
</dbReference>
<feature type="compositionally biased region" description="Basic and acidic residues" evidence="1">
    <location>
        <begin position="687"/>
        <end position="696"/>
    </location>
</feature>
<evidence type="ECO:0000313" key="4">
    <source>
        <dbReference type="Proteomes" id="UP000053537"/>
    </source>
</evidence>
<dbReference type="PANTHER" id="PTHR23197">
    <property type="entry name" value="TARSH-RELATED FIBRONECTIN DOMAIN-CONTAINING"/>
    <property type="match status" value="1"/>
</dbReference>
<proteinExistence type="predicted"/>
<dbReference type="Gene3D" id="2.60.40.10">
    <property type="entry name" value="Immunoglobulins"/>
    <property type="match status" value="2"/>
</dbReference>
<protein>
    <submittedName>
        <fullName evidence="3">Target of Nesh-SH3</fullName>
    </submittedName>
</protein>
<feature type="compositionally biased region" description="Polar residues" evidence="1">
    <location>
        <begin position="305"/>
        <end position="317"/>
    </location>
</feature>
<gene>
    <name evidence="3" type="ORF">N310_01305</name>
</gene>
<reference evidence="3 4" key="1">
    <citation type="submission" date="2014-04" db="EMBL/GenBank/DDBJ databases">
        <title>Genome evolution of avian class.</title>
        <authorList>
            <person name="Zhang G."/>
            <person name="Li C."/>
        </authorList>
    </citation>
    <scope>NUCLEOTIDE SEQUENCE [LARGE SCALE GENOMIC DNA]</scope>
    <source>
        <strain evidence="3">BGI_N310</strain>
    </source>
</reference>
<dbReference type="CDD" id="cd00063">
    <property type="entry name" value="FN3"/>
    <property type="match status" value="2"/>
</dbReference>
<dbReference type="InterPro" id="IPR036116">
    <property type="entry name" value="FN3_sf"/>
</dbReference>
<dbReference type="EMBL" id="KK828506">
    <property type="protein sequence ID" value="KFP74623.1"/>
    <property type="molecule type" value="Genomic_DNA"/>
</dbReference>
<evidence type="ECO:0000259" key="2">
    <source>
        <dbReference type="PROSITE" id="PS50853"/>
    </source>
</evidence>
<accession>A0A091MK12</accession>
<feature type="compositionally biased region" description="Polar residues" evidence="1">
    <location>
        <begin position="407"/>
        <end position="422"/>
    </location>
</feature>
<keyword evidence="4" id="KW-1185">Reference proteome</keyword>
<name>A0A091MK12_9PASS</name>
<feature type="region of interest" description="Disordered" evidence="1">
    <location>
        <begin position="681"/>
        <end position="714"/>
    </location>
</feature>
<organism evidence="3 4">
    <name type="scientific">Acanthisitta chloris</name>
    <name type="common">rifleman</name>
    <dbReference type="NCBI Taxonomy" id="57068"/>
    <lineage>
        <taxon>Eukaryota</taxon>
        <taxon>Metazoa</taxon>
        <taxon>Chordata</taxon>
        <taxon>Craniata</taxon>
        <taxon>Vertebrata</taxon>
        <taxon>Euteleostomi</taxon>
        <taxon>Archelosauria</taxon>
        <taxon>Archosauria</taxon>
        <taxon>Dinosauria</taxon>
        <taxon>Saurischia</taxon>
        <taxon>Theropoda</taxon>
        <taxon>Coelurosauria</taxon>
        <taxon>Aves</taxon>
        <taxon>Neognathae</taxon>
        <taxon>Neoaves</taxon>
        <taxon>Telluraves</taxon>
        <taxon>Australaves</taxon>
        <taxon>Passeriformes</taxon>
        <taxon>Acanthisittidae</taxon>
        <taxon>Acanthisitta</taxon>
    </lineage>
</organism>
<dbReference type="GO" id="GO:0030198">
    <property type="term" value="P:extracellular matrix organization"/>
    <property type="evidence" value="ECO:0007669"/>
    <property type="project" value="TreeGrafter"/>
</dbReference>
<dbReference type="GO" id="GO:0010811">
    <property type="term" value="P:positive regulation of cell-substrate adhesion"/>
    <property type="evidence" value="ECO:0007669"/>
    <property type="project" value="TreeGrafter"/>
</dbReference>
<feature type="compositionally biased region" description="Basic and acidic residues" evidence="1">
    <location>
        <begin position="631"/>
        <end position="642"/>
    </location>
</feature>
<feature type="domain" description="Fibronectin type-III" evidence="2">
    <location>
        <begin position="648"/>
        <end position="714"/>
    </location>
</feature>
<dbReference type="PANTHER" id="PTHR23197:SF10">
    <property type="entry name" value="TARGET OF NESH-SH3"/>
    <property type="match status" value="1"/>
</dbReference>
<dbReference type="Proteomes" id="UP000053537">
    <property type="component" value="Unassembled WGS sequence"/>
</dbReference>
<feature type="region of interest" description="Disordered" evidence="1">
    <location>
        <begin position="277"/>
        <end position="457"/>
    </location>
</feature>
<feature type="domain" description="Fibronectin type-III" evidence="2">
    <location>
        <begin position="90"/>
        <end position="188"/>
    </location>
</feature>
<feature type="region of interest" description="Disordered" evidence="1">
    <location>
        <begin position="631"/>
        <end position="653"/>
    </location>
</feature>
<evidence type="ECO:0000256" key="1">
    <source>
        <dbReference type="SAM" id="MobiDB-lite"/>
    </source>
</evidence>